<dbReference type="RefSeq" id="WP_089274614.1">
    <property type="nucleotide sequence ID" value="NZ_FZOC01000004.1"/>
</dbReference>
<reference evidence="3 4" key="1">
    <citation type="submission" date="2017-06" db="EMBL/GenBank/DDBJ databases">
        <authorList>
            <person name="Kim H.J."/>
            <person name="Triplett B.A."/>
        </authorList>
    </citation>
    <scope>NUCLEOTIDE SEQUENCE [LARGE SCALE GENOMIC DNA]</scope>
    <source>
        <strain evidence="3 4">DSM 13116</strain>
    </source>
</reference>
<dbReference type="GO" id="GO:0016491">
    <property type="term" value="F:oxidoreductase activity"/>
    <property type="evidence" value="ECO:0007669"/>
    <property type="project" value="TreeGrafter"/>
</dbReference>
<protein>
    <submittedName>
        <fullName evidence="3">Octaheme c-type cytochrome, tetrathionate reductase family</fullName>
    </submittedName>
</protein>
<dbReference type="Gene3D" id="3.90.10.10">
    <property type="entry name" value="Cytochrome C3"/>
    <property type="match status" value="1"/>
</dbReference>
<evidence type="ECO:0000313" key="4">
    <source>
        <dbReference type="Proteomes" id="UP000198324"/>
    </source>
</evidence>
<dbReference type="InterPro" id="IPR036280">
    <property type="entry name" value="Multihaem_cyt_sf"/>
</dbReference>
<dbReference type="PANTHER" id="PTHR35038">
    <property type="entry name" value="DISSIMILATORY SULFITE REDUCTASE SIRA"/>
    <property type="match status" value="1"/>
</dbReference>
<feature type="region of interest" description="Disordered" evidence="2">
    <location>
        <begin position="51"/>
        <end position="71"/>
    </location>
</feature>
<dbReference type="EMBL" id="FZOC01000004">
    <property type="protein sequence ID" value="SNS02669.1"/>
    <property type="molecule type" value="Genomic_DNA"/>
</dbReference>
<organism evidence="3 4">
    <name type="scientific">Humidesulfovibrio mexicanus</name>
    <dbReference type="NCBI Taxonomy" id="147047"/>
    <lineage>
        <taxon>Bacteria</taxon>
        <taxon>Pseudomonadati</taxon>
        <taxon>Thermodesulfobacteriota</taxon>
        <taxon>Desulfovibrionia</taxon>
        <taxon>Desulfovibrionales</taxon>
        <taxon>Desulfovibrionaceae</taxon>
        <taxon>Humidesulfovibrio</taxon>
    </lineage>
</organism>
<dbReference type="Proteomes" id="UP000198324">
    <property type="component" value="Unassembled WGS sequence"/>
</dbReference>
<dbReference type="SUPFAM" id="SSF48695">
    <property type="entry name" value="Multiheme cytochromes"/>
    <property type="match status" value="2"/>
</dbReference>
<proteinExistence type="predicted"/>
<keyword evidence="4" id="KW-1185">Reference proteome</keyword>
<dbReference type="AlphaFoldDB" id="A0A239B487"/>
<dbReference type="Pfam" id="PF11783">
    <property type="entry name" value="Cytochrome_cB"/>
    <property type="match status" value="1"/>
</dbReference>
<keyword evidence="1" id="KW-0732">Signal</keyword>
<gene>
    <name evidence="3" type="ORF">SAMN04488503_2419</name>
</gene>
<accession>A0A239B487</accession>
<dbReference type="NCBIfam" id="TIGR04315">
    <property type="entry name" value="octaheme_Shew"/>
    <property type="match status" value="1"/>
</dbReference>
<dbReference type="PANTHER" id="PTHR35038:SF5">
    <property type="entry name" value="CYTOCHROME C-TYPE PROTEIN NRFB"/>
    <property type="match status" value="1"/>
</dbReference>
<evidence type="ECO:0000256" key="2">
    <source>
        <dbReference type="SAM" id="MobiDB-lite"/>
    </source>
</evidence>
<dbReference type="InterPro" id="IPR024673">
    <property type="entry name" value="Octahem_Cyt_c"/>
</dbReference>
<dbReference type="InterPro" id="IPR051829">
    <property type="entry name" value="Multiheme_Cytochr_ET"/>
</dbReference>
<name>A0A239B487_9BACT</name>
<dbReference type="CDD" id="cd08168">
    <property type="entry name" value="Cytochrom_C3"/>
    <property type="match status" value="1"/>
</dbReference>
<evidence type="ECO:0000313" key="3">
    <source>
        <dbReference type="EMBL" id="SNS02669.1"/>
    </source>
</evidence>
<dbReference type="OrthoDB" id="9788513at2"/>
<dbReference type="Gene3D" id="1.10.1130.10">
    <property type="entry name" value="Flavocytochrome C3, Chain A"/>
    <property type="match status" value="1"/>
</dbReference>
<sequence length="729" mass="81912">MKRSRTVYALGFAASVLFLLVLVWLYAPLSVMGKEAPQSAAGPVAKQREVQNPMPAGWTPPDQAEAEKRAAQPRPFVVDVAKEDPKLRQLRFKDLELGVKDIKYRYALLGNALPGNYTDQYRPVRFTHSKHAASVDGNCALCHHASPKGADASRDRLSETVACRACHQEAFNPKHPERLGLSAAYHQQCMGCHKKMNQGPVDCRGCHAPNAKDHKDLVRLPDNPTPMQVTQECLRCHPKAGEDMLKTAHWLWKGPSPYTIKRQKRVMSGKATDTINNFCMALPSNWPRCTSCHAGYGWKDENFDFTDKTRIDCLVCHDTTDSYVKAPPAAGMPDPKVDLVYVAKNVGKTSRNTCGNCHFQGGGGDAVKHAEMSGVLRWPDRNCDIHMGGYGFSCSECHKTVNHKILGRSSSLPVAEGSRSCEDCHSKKPHSCGSLLDHHLNKHSETVACNTCHTPVYSKCKATKTWWDWSMAGDKKRAPVKDKTGSSDYDWMKGEFEWKESKKPVYTWSNGFMERMLIGDVIPGQPDSFGSDEQLPRDQKKRMKPVYITRPVGSMKDPSSRIYPFKVMDGVQPADAVNNYLLVPHLYPRGPEDTTAYWKNLNWQKAFEDGMKVAKLPYSGKYKWVRTNMYWAINHEVSPKEMALSCRHCHESLAGQKTCNRCHKDDRNVNYKELVAKGTDFKAMLERGRDVSDLIGTTDYLGFKSLGYKGDPILTGGRFSRLPLRQHQN</sequence>
<evidence type="ECO:0000256" key="1">
    <source>
        <dbReference type="ARBA" id="ARBA00022729"/>
    </source>
</evidence>